<dbReference type="PANTHER" id="PTHR33542">
    <property type="entry name" value="SIROHYDROCHLORIN FERROCHELATASE, CHLOROPLASTIC"/>
    <property type="match status" value="1"/>
</dbReference>
<sequence length="238" mass="27398">MTQTIVVMHGMRRGKQNQLLMEELDSVAQQIEGTFDVAFIESDELSLPQVIRKHLWEGETSFVIVPLLLFSGRHYLQDLPEVMRQMQLMFPSITYEIRQPLCDHPSLTKWINQRIEAWPDAHTPGSAIVLIGHGSPIVTEPDAEIDDIATRITTDLPVYTMMFYGDKQFEGLLPEIKEDYDQIYVIPIFFYDGFLVNKIKKKIEKIKGESNITIASALNFEPELDEMLIDRLNQKEAV</sequence>
<name>A0A6N3CQC8_STASI</name>
<proteinExistence type="predicted"/>
<dbReference type="GO" id="GO:0046872">
    <property type="term" value="F:metal ion binding"/>
    <property type="evidence" value="ECO:0007669"/>
    <property type="project" value="UniProtKB-KW"/>
</dbReference>
<dbReference type="EC" id="4.99.1.4" evidence="3"/>
<dbReference type="SUPFAM" id="SSF53800">
    <property type="entry name" value="Chelatase"/>
    <property type="match status" value="1"/>
</dbReference>
<evidence type="ECO:0000313" key="3">
    <source>
        <dbReference type="EMBL" id="VYU17298.1"/>
    </source>
</evidence>
<dbReference type="CDD" id="cd03416">
    <property type="entry name" value="CbiX_SirB_N"/>
    <property type="match status" value="1"/>
</dbReference>
<dbReference type="EMBL" id="CACRUO010000033">
    <property type="protein sequence ID" value="VYU17298.1"/>
    <property type="molecule type" value="Genomic_DNA"/>
</dbReference>
<dbReference type="KEGG" id="ssif:AL483_00325"/>
<keyword evidence="2 3" id="KW-0456">Lyase</keyword>
<evidence type="ECO:0000256" key="1">
    <source>
        <dbReference type="ARBA" id="ARBA00022723"/>
    </source>
</evidence>
<dbReference type="AlphaFoldDB" id="A0A6N3CQC8"/>
<reference evidence="3" key="1">
    <citation type="submission" date="2019-11" db="EMBL/GenBank/DDBJ databases">
        <authorList>
            <person name="Feng L."/>
        </authorList>
    </citation>
    <scope>NUCLEOTIDE SEQUENCE</scope>
    <source>
        <strain evidence="3">SsimulansLFYP27</strain>
    </source>
</reference>
<protein>
    <submittedName>
        <fullName evidence="3">Sirohydrochlorin ferrochelatase</fullName>
        <ecNumber evidence="3">4.99.1.4</ecNumber>
    </submittedName>
</protein>
<gene>
    <name evidence="3" type="primary">sirB</name>
    <name evidence="3" type="ORF">SSLFYP27_01598</name>
</gene>
<dbReference type="GO" id="GO:0051266">
    <property type="term" value="F:sirohydrochlorin ferrochelatase activity"/>
    <property type="evidence" value="ECO:0007669"/>
    <property type="project" value="UniProtKB-EC"/>
</dbReference>
<organism evidence="3">
    <name type="scientific">Staphylococcus simulans</name>
    <dbReference type="NCBI Taxonomy" id="1286"/>
    <lineage>
        <taxon>Bacteria</taxon>
        <taxon>Bacillati</taxon>
        <taxon>Bacillota</taxon>
        <taxon>Bacilli</taxon>
        <taxon>Bacillales</taxon>
        <taxon>Staphylococcaceae</taxon>
        <taxon>Staphylococcus</taxon>
    </lineage>
</organism>
<dbReference type="RefSeq" id="WP_002479737.1">
    <property type="nucleotide sequence ID" value="NZ_CACRUO010000033.1"/>
</dbReference>
<evidence type="ECO:0000256" key="2">
    <source>
        <dbReference type="ARBA" id="ARBA00023239"/>
    </source>
</evidence>
<dbReference type="Pfam" id="PF01903">
    <property type="entry name" value="CbiX"/>
    <property type="match status" value="2"/>
</dbReference>
<accession>A0A6N3CQC8</accession>
<dbReference type="PANTHER" id="PTHR33542:SF3">
    <property type="entry name" value="SIROHYDROCHLORIN FERROCHELATASE, CHLOROPLASTIC"/>
    <property type="match status" value="1"/>
</dbReference>
<dbReference type="Gene3D" id="3.40.50.1400">
    <property type="match status" value="2"/>
</dbReference>
<dbReference type="InterPro" id="IPR002762">
    <property type="entry name" value="CbiX-like"/>
</dbReference>
<keyword evidence="1" id="KW-0479">Metal-binding</keyword>
<dbReference type="InterPro" id="IPR050963">
    <property type="entry name" value="Sirohydro_Cobaltochel/CbiX"/>
</dbReference>